<evidence type="ECO:0000313" key="3">
    <source>
        <dbReference type="Proteomes" id="UP000248688"/>
    </source>
</evidence>
<dbReference type="KEGG" id="est:DN752_21025"/>
<reference evidence="2 3" key="1">
    <citation type="submission" date="2018-06" db="EMBL/GenBank/DDBJ databases">
        <title>Echinicola strongylocentroti sp. nov., isolated from a sea urchin Strongylocentrotus intermedius.</title>
        <authorList>
            <person name="Bae S.S."/>
        </authorList>
    </citation>
    <scope>NUCLEOTIDE SEQUENCE [LARGE SCALE GENOMIC DNA]</scope>
    <source>
        <strain evidence="2 3">MEBiC08714</strain>
    </source>
</reference>
<sequence length="481" mass="51674">MSTWNDVKSYVSTQLKPGVLGNTDVQKILNSINAVINQLNAGSLDPQNDATWNPATSYPADTQPVIYRDTWLLSNVANNQGNEPINSSGVVHPTWRVVNASSGSGIKAWEAGVYPNSLEIVFYAGTLYYLNRGVVGASPFSSTDIDAEIAANQWTAMSGEGGAGGNYVINPGTFEQTDATNSSLTGVVYVLDGSTYNVDQSFSTQSTPSSGNSRWEMYVGKNDGTIDYLYGAEAADPSRPSQPSGTIAIREVLRLDSGEVREEIEVSDFIETKFRTAVTSNSTGKYALIWRGNISGVNNYGIQIDYIMPAQHDDASTGRIGTLNLNVTCQGGSPEAVKFENQDSNAQAGDFELLEFNDGTLGIYQKSTHWWGRVEALRVRNNTGLVLETDFYDNQPYAALPSSENSWSSAPSGSGGSEANNFTPTTGTTITFDQSRKYGFNGTPVTGNLTIGVTGAKEKNMAKVLHNDSTEPTITPPGGWI</sequence>
<proteinExistence type="predicted"/>
<dbReference type="RefSeq" id="WP_112785799.1">
    <property type="nucleotide sequence ID" value="NZ_CP030041.1"/>
</dbReference>
<name>A0A2Z4IPE6_9BACT</name>
<accession>A0A2Z4IPE6</accession>
<evidence type="ECO:0000256" key="1">
    <source>
        <dbReference type="SAM" id="MobiDB-lite"/>
    </source>
</evidence>
<dbReference type="OrthoDB" id="9884914at2"/>
<keyword evidence="3" id="KW-1185">Reference proteome</keyword>
<dbReference type="AlphaFoldDB" id="A0A2Z4IPE6"/>
<evidence type="ECO:0000313" key="2">
    <source>
        <dbReference type="EMBL" id="AWW32426.1"/>
    </source>
</evidence>
<protein>
    <submittedName>
        <fullName evidence="2">Uncharacterized protein</fullName>
    </submittedName>
</protein>
<gene>
    <name evidence="2" type="ORF">DN752_21025</name>
</gene>
<feature type="region of interest" description="Disordered" evidence="1">
    <location>
        <begin position="400"/>
        <end position="422"/>
    </location>
</feature>
<feature type="compositionally biased region" description="Low complexity" evidence="1">
    <location>
        <begin position="401"/>
        <end position="422"/>
    </location>
</feature>
<dbReference type="Proteomes" id="UP000248688">
    <property type="component" value="Chromosome"/>
</dbReference>
<dbReference type="EMBL" id="CP030041">
    <property type="protein sequence ID" value="AWW32426.1"/>
    <property type="molecule type" value="Genomic_DNA"/>
</dbReference>
<organism evidence="2 3">
    <name type="scientific">Echinicola strongylocentroti</name>
    <dbReference type="NCBI Taxonomy" id="1795355"/>
    <lineage>
        <taxon>Bacteria</taxon>
        <taxon>Pseudomonadati</taxon>
        <taxon>Bacteroidota</taxon>
        <taxon>Cytophagia</taxon>
        <taxon>Cytophagales</taxon>
        <taxon>Cyclobacteriaceae</taxon>
        <taxon>Echinicola</taxon>
    </lineage>
</organism>